<dbReference type="GO" id="GO:0006096">
    <property type="term" value="P:glycolytic process"/>
    <property type="evidence" value="ECO:0007669"/>
    <property type="project" value="UniProtKB-UniRule"/>
</dbReference>
<accession>A0A7C4EVE3</accession>
<evidence type="ECO:0000256" key="4">
    <source>
        <dbReference type="RuleBase" id="RU004046"/>
    </source>
</evidence>
<dbReference type="AlphaFoldDB" id="A0A7C4EVE3"/>
<dbReference type="Gene3D" id="3.30.420.40">
    <property type="match status" value="1"/>
</dbReference>
<dbReference type="Pfam" id="PF02685">
    <property type="entry name" value="Glucokinase"/>
    <property type="match status" value="1"/>
</dbReference>
<dbReference type="GO" id="GO:0005536">
    <property type="term" value="F:D-glucose binding"/>
    <property type="evidence" value="ECO:0007669"/>
    <property type="project" value="InterPro"/>
</dbReference>
<comment type="similarity">
    <text evidence="3 4">Belongs to the bacterial glucokinase family.</text>
</comment>
<keyword evidence="3" id="KW-0547">Nucleotide-binding</keyword>
<sequence length="341" mass="36652">MNQAAATRADEKMILAGDIGGTNTRFGLFRHECDRPESVATEIYGSSSLSSLEEGIERFLQEHPARISAACFGVAGPVIKGVCHVTNLPWVVSEARIRERFAFEQATLVNDLLAIAHAIEILTADDLMVLQAAEGDPDGNVAILAPGTGLGVGFLFNIQGAMHPVASQGGHVDFAPTTDLEISLLQTLRKKFARVSLERVASGAGMLEIYRTLRATRQDQGSCGDAIDVSDTSSPQEITRRAVEYGDPLCVETVRLFLRIIGSAAGNLILMSMATKGLYLAGGVLPHVAPLIREGLLLEALLDKGRFRDLLLRVPVYVILNQQTGLLGAARLAVKSLNLRR</sequence>
<dbReference type="SUPFAM" id="SSF53067">
    <property type="entry name" value="Actin-like ATPase domain"/>
    <property type="match status" value="1"/>
</dbReference>
<feature type="binding site" evidence="3">
    <location>
        <begin position="17"/>
        <end position="22"/>
    </location>
    <ligand>
        <name>ATP</name>
        <dbReference type="ChEBI" id="CHEBI:30616"/>
    </ligand>
</feature>
<evidence type="ECO:0000313" key="5">
    <source>
        <dbReference type="EMBL" id="HGH61952.1"/>
    </source>
</evidence>
<dbReference type="CDD" id="cd24008">
    <property type="entry name" value="ASKHA_NBD_GLK"/>
    <property type="match status" value="1"/>
</dbReference>
<dbReference type="EMBL" id="DTGT01000384">
    <property type="protein sequence ID" value="HGH61952.1"/>
    <property type="molecule type" value="Genomic_DNA"/>
</dbReference>
<comment type="catalytic activity">
    <reaction evidence="3">
        <text>D-glucose + ATP = D-glucose 6-phosphate + ADP + H(+)</text>
        <dbReference type="Rhea" id="RHEA:17825"/>
        <dbReference type="ChEBI" id="CHEBI:4167"/>
        <dbReference type="ChEBI" id="CHEBI:15378"/>
        <dbReference type="ChEBI" id="CHEBI:30616"/>
        <dbReference type="ChEBI" id="CHEBI:61548"/>
        <dbReference type="ChEBI" id="CHEBI:456216"/>
        <dbReference type="EC" id="2.7.1.2"/>
    </reaction>
</comment>
<dbReference type="HAMAP" id="MF_00524">
    <property type="entry name" value="Glucokinase"/>
    <property type="match status" value="1"/>
</dbReference>
<dbReference type="InterPro" id="IPR043129">
    <property type="entry name" value="ATPase_NBD"/>
</dbReference>
<dbReference type="PANTHER" id="PTHR47363">
    <property type="entry name" value="GLUCOKINASE"/>
    <property type="match status" value="1"/>
</dbReference>
<organism evidence="5">
    <name type="scientific">Desulfomonile tiedjei</name>
    <dbReference type="NCBI Taxonomy" id="2358"/>
    <lineage>
        <taxon>Bacteria</taxon>
        <taxon>Pseudomonadati</taxon>
        <taxon>Thermodesulfobacteriota</taxon>
        <taxon>Desulfomonilia</taxon>
        <taxon>Desulfomonilales</taxon>
        <taxon>Desulfomonilaceae</taxon>
        <taxon>Desulfomonile</taxon>
    </lineage>
</organism>
<gene>
    <name evidence="3 5" type="primary">glk</name>
    <name evidence="5" type="ORF">ENV54_11730</name>
</gene>
<evidence type="ECO:0000256" key="2">
    <source>
        <dbReference type="ARBA" id="ARBA00022777"/>
    </source>
</evidence>
<keyword evidence="1 3" id="KW-0808">Transferase</keyword>
<dbReference type="GO" id="GO:0005524">
    <property type="term" value="F:ATP binding"/>
    <property type="evidence" value="ECO:0007669"/>
    <property type="project" value="UniProtKB-UniRule"/>
</dbReference>
<dbReference type="GO" id="GO:0005737">
    <property type="term" value="C:cytoplasm"/>
    <property type="evidence" value="ECO:0007669"/>
    <property type="project" value="UniProtKB-SubCell"/>
</dbReference>
<name>A0A7C4EVE3_9BACT</name>
<proteinExistence type="inferred from homology"/>
<evidence type="ECO:0000256" key="3">
    <source>
        <dbReference type="HAMAP-Rule" id="MF_00524"/>
    </source>
</evidence>
<keyword evidence="2 3" id="KW-0418">Kinase</keyword>
<dbReference type="InterPro" id="IPR003836">
    <property type="entry name" value="Glucokinase"/>
</dbReference>
<dbReference type="EC" id="2.7.1.2" evidence="3"/>
<dbReference type="Gene3D" id="3.40.367.20">
    <property type="match status" value="1"/>
</dbReference>
<comment type="subcellular location">
    <subcellularLocation>
        <location evidence="3">Cytoplasm</location>
    </subcellularLocation>
</comment>
<dbReference type="PANTHER" id="PTHR47363:SF1">
    <property type="entry name" value="GLUCOKINASE"/>
    <property type="match status" value="1"/>
</dbReference>
<keyword evidence="3" id="KW-0067">ATP-binding</keyword>
<evidence type="ECO:0000256" key="1">
    <source>
        <dbReference type="ARBA" id="ARBA00022679"/>
    </source>
</evidence>
<keyword evidence="3" id="KW-0324">Glycolysis</keyword>
<protein>
    <recommendedName>
        <fullName evidence="3">Glucokinase</fullName>
        <ecNumber evidence="3">2.7.1.2</ecNumber>
    </recommendedName>
    <alternativeName>
        <fullName evidence="3">Glucose kinase</fullName>
    </alternativeName>
</protein>
<keyword evidence="3" id="KW-0963">Cytoplasm</keyword>
<dbReference type="NCBIfam" id="TIGR00749">
    <property type="entry name" value="glk"/>
    <property type="match status" value="1"/>
</dbReference>
<dbReference type="GO" id="GO:0004340">
    <property type="term" value="F:glucokinase activity"/>
    <property type="evidence" value="ECO:0007669"/>
    <property type="project" value="UniProtKB-UniRule"/>
</dbReference>
<comment type="caution">
    <text evidence="5">The sequence shown here is derived from an EMBL/GenBank/DDBJ whole genome shotgun (WGS) entry which is preliminary data.</text>
</comment>
<reference evidence="5" key="1">
    <citation type="journal article" date="2020" name="mSystems">
        <title>Genome- and Community-Level Interaction Insights into Carbon Utilization and Element Cycling Functions of Hydrothermarchaeota in Hydrothermal Sediment.</title>
        <authorList>
            <person name="Zhou Z."/>
            <person name="Liu Y."/>
            <person name="Xu W."/>
            <person name="Pan J."/>
            <person name="Luo Z.H."/>
            <person name="Li M."/>
        </authorList>
    </citation>
    <scope>NUCLEOTIDE SEQUENCE [LARGE SCALE GENOMIC DNA]</scope>
    <source>
        <strain evidence="5">SpSt-769</strain>
    </source>
</reference>